<reference evidence="2" key="2">
    <citation type="journal article" date="2023" name="IMA Fungus">
        <title>Comparative genomic study of the Penicillium genus elucidates a diverse pangenome and 15 lateral gene transfer events.</title>
        <authorList>
            <person name="Petersen C."/>
            <person name="Sorensen T."/>
            <person name="Nielsen M.R."/>
            <person name="Sondergaard T.E."/>
            <person name="Sorensen J.L."/>
            <person name="Fitzpatrick D.A."/>
            <person name="Frisvad J.C."/>
            <person name="Nielsen K.L."/>
        </authorList>
    </citation>
    <scope>NUCLEOTIDE SEQUENCE</scope>
    <source>
        <strain evidence="2">IBT 26290</strain>
    </source>
</reference>
<dbReference type="Proteomes" id="UP001149163">
    <property type="component" value="Unassembled WGS sequence"/>
</dbReference>
<organism evidence="2 3">
    <name type="scientific">Penicillium canariense</name>
    <dbReference type="NCBI Taxonomy" id="189055"/>
    <lineage>
        <taxon>Eukaryota</taxon>
        <taxon>Fungi</taxon>
        <taxon>Dikarya</taxon>
        <taxon>Ascomycota</taxon>
        <taxon>Pezizomycotina</taxon>
        <taxon>Eurotiomycetes</taxon>
        <taxon>Eurotiomycetidae</taxon>
        <taxon>Eurotiales</taxon>
        <taxon>Aspergillaceae</taxon>
        <taxon>Penicillium</taxon>
    </lineage>
</organism>
<keyword evidence="3" id="KW-1185">Reference proteome</keyword>
<dbReference type="GeneID" id="81427262"/>
<comment type="caution">
    <text evidence="2">The sequence shown here is derived from an EMBL/GenBank/DDBJ whole genome shotgun (WGS) entry which is preliminary data.</text>
</comment>
<gene>
    <name evidence="2" type="ORF">N7482_005961</name>
</gene>
<evidence type="ECO:0000313" key="3">
    <source>
        <dbReference type="Proteomes" id="UP001149163"/>
    </source>
</evidence>
<proteinExistence type="predicted"/>
<dbReference type="InterPro" id="IPR021706">
    <property type="entry name" value="DUF2990"/>
</dbReference>
<reference evidence="2" key="1">
    <citation type="submission" date="2022-11" db="EMBL/GenBank/DDBJ databases">
        <authorList>
            <person name="Petersen C."/>
        </authorList>
    </citation>
    <scope>NUCLEOTIDE SEQUENCE</scope>
    <source>
        <strain evidence="2">IBT 26290</strain>
    </source>
</reference>
<dbReference type="PANTHER" id="PTHR35567">
    <property type="entry name" value="MALATE DEHYDROGENASE (AFU_ORTHOLOGUE AFUA_2G13800)"/>
    <property type="match status" value="1"/>
</dbReference>
<dbReference type="AlphaFoldDB" id="A0A9W9I5U4"/>
<evidence type="ECO:0000313" key="2">
    <source>
        <dbReference type="EMBL" id="KAJ5167180.1"/>
    </source>
</evidence>
<dbReference type="PANTHER" id="PTHR35567:SF1">
    <property type="entry name" value="CONSERVED FUNGAL PROTEIN (AFU_ORTHOLOGUE AFUA_1G14230)"/>
    <property type="match status" value="1"/>
</dbReference>
<sequence length="253" mass="27195">MRLTLILLSLVTVSLAAPANFFDGAYDFSDDLAGFYAKVSQHISRVQKSSATPSATCDLSSITLPSYASGLPSPDGLTPMHVALGRGTQNYTCADSTSKSTPKAIGAVANLYNVTCMSADYPDILEMLPNVAYKISLPTNEYATLPPANIDLMGHHFFYDATTPEFNLDTVPLKQYGIAMTKKQDQISAPSDAIAGQYGAVAWLYLTTTDGTVGKYKSVYRVNTASGSPPDTCQGMPSSFEIQYSANYYFFGN</sequence>
<protein>
    <recommendedName>
        <fullName evidence="4">Malate dehydrogenase</fullName>
    </recommendedName>
</protein>
<dbReference type="Pfam" id="PF11693">
    <property type="entry name" value="DUF2990"/>
    <property type="match status" value="1"/>
</dbReference>
<name>A0A9W9I5U4_9EURO</name>
<keyword evidence="1" id="KW-0732">Signal</keyword>
<evidence type="ECO:0000256" key="1">
    <source>
        <dbReference type="SAM" id="SignalP"/>
    </source>
</evidence>
<dbReference type="Pfam" id="PF11937">
    <property type="entry name" value="DUF3455"/>
    <property type="match status" value="1"/>
</dbReference>
<feature type="chain" id="PRO_5040979951" description="Malate dehydrogenase" evidence="1">
    <location>
        <begin position="17"/>
        <end position="253"/>
    </location>
</feature>
<feature type="signal peptide" evidence="1">
    <location>
        <begin position="1"/>
        <end position="16"/>
    </location>
</feature>
<dbReference type="EMBL" id="JAPQKN010000003">
    <property type="protein sequence ID" value="KAJ5167180.1"/>
    <property type="molecule type" value="Genomic_DNA"/>
</dbReference>
<dbReference type="RefSeq" id="XP_056543641.1">
    <property type="nucleotide sequence ID" value="XM_056688086.1"/>
</dbReference>
<dbReference type="OrthoDB" id="1859733at2759"/>
<dbReference type="InterPro" id="IPR021851">
    <property type="entry name" value="DUF3455"/>
</dbReference>
<accession>A0A9W9I5U4</accession>
<evidence type="ECO:0008006" key="4">
    <source>
        <dbReference type="Google" id="ProtNLM"/>
    </source>
</evidence>